<reference evidence="2 3" key="1">
    <citation type="submission" date="2019-02" db="EMBL/GenBank/DDBJ databases">
        <title>Corallincola luteus sp. nov., a marine bacterium isolated from surface sediment of Bohai Sea in China.</title>
        <authorList>
            <person name="Ren Q."/>
        </authorList>
    </citation>
    <scope>NUCLEOTIDE SEQUENCE [LARGE SCALE GENOMIC DNA]</scope>
    <source>
        <strain evidence="2 3">DASS28</strain>
    </source>
</reference>
<keyword evidence="2" id="KW-0255">Endonuclease</keyword>
<dbReference type="InterPro" id="IPR003615">
    <property type="entry name" value="HNH_nuc"/>
</dbReference>
<dbReference type="CDD" id="cd00085">
    <property type="entry name" value="HNHc"/>
    <property type="match status" value="1"/>
</dbReference>
<sequence length="246" mass="27637">MRNPKWSRDELILALDLYFKLGPNNSSATHPAVEELSETLNSLPIHPGASRVDKFRNANGVYMKMCNFLRFDPSYSGSGLKGGGKLEEEIWDEFASNIGLLAETAEIIKSKAGSVSPPVSEEDEKEEKVDEFPEGRVITKLHIRRERSSTLIKKKKEKVLSDTGALKCEACNFDFKDTYGSDGEGYIECHHNKPLSELKSTQKTKLEDLAVLCANCHRIIHRSRPWKTVAELKAVISPSIKFELQQ</sequence>
<dbReference type="EMBL" id="SJXE01000005">
    <property type="protein sequence ID" value="TCI03059.1"/>
    <property type="molecule type" value="Genomic_DNA"/>
</dbReference>
<feature type="domain" description="HNH" evidence="1">
    <location>
        <begin position="168"/>
        <end position="222"/>
    </location>
</feature>
<dbReference type="InterPro" id="IPR002711">
    <property type="entry name" value="HNH"/>
</dbReference>
<dbReference type="GO" id="GO:0004519">
    <property type="term" value="F:endonuclease activity"/>
    <property type="evidence" value="ECO:0007669"/>
    <property type="project" value="UniProtKB-KW"/>
</dbReference>
<accession>A0ABY2AKF1</accession>
<dbReference type="Pfam" id="PF01844">
    <property type="entry name" value="HNH"/>
    <property type="match status" value="1"/>
</dbReference>
<gene>
    <name evidence="2" type="ORF">EZV61_11165</name>
</gene>
<comment type="caution">
    <text evidence="2">The sequence shown here is derived from an EMBL/GenBank/DDBJ whole genome shotgun (WGS) entry which is preliminary data.</text>
</comment>
<evidence type="ECO:0000313" key="3">
    <source>
        <dbReference type="Proteomes" id="UP000292554"/>
    </source>
</evidence>
<organism evidence="2 3">
    <name type="scientific">Corallincola luteus</name>
    <dbReference type="NCBI Taxonomy" id="1775177"/>
    <lineage>
        <taxon>Bacteria</taxon>
        <taxon>Pseudomonadati</taxon>
        <taxon>Pseudomonadota</taxon>
        <taxon>Gammaproteobacteria</taxon>
        <taxon>Alteromonadales</taxon>
        <taxon>Psychromonadaceae</taxon>
        <taxon>Corallincola</taxon>
    </lineage>
</organism>
<name>A0ABY2AKF1_9GAMM</name>
<dbReference type="Proteomes" id="UP000292554">
    <property type="component" value="Unassembled WGS sequence"/>
</dbReference>
<keyword evidence="2" id="KW-0540">Nuclease</keyword>
<proteinExistence type="predicted"/>
<keyword evidence="2" id="KW-0378">Hydrolase</keyword>
<evidence type="ECO:0000259" key="1">
    <source>
        <dbReference type="Pfam" id="PF01844"/>
    </source>
</evidence>
<evidence type="ECO:0000313" key="2">
    <source>
        <dbReference type="EMBL" id="TCI03059.1"/>
    </source>
</evidence>
<keyword evidence="3" id="KW-1185">Reference proteome</keyword>
<protein>
    <submittedName>
        <fullName evidence="2">HNH endonuclease</fullName>
    </submittedName>
</protein>